<dbReference type="InterPro" id="IPR009678">
    <property type="entry name" value="Phage_tail_completion_R"/>
</dbReference>
<dbReference type="RefSeq" id="WP_213637935.1">
    <property type="nucleotide sequence ID" value="NZ_JADPMV010000001.1"/>
</dbReference>
<reference evidence="1 2" key="1">
    <citation type="journal article" date="2021" name="Syst. Appl. Microbiol.">
        <title>Pseudomonas lalucatii sp. nov. isolated from Vallgornera, a karstic cave in Mallorca, Western Mediterranean.</title>
        <authorList>
            <person name="Busquets A."/>
            <person name="Mulet M."/>
            <person name="Gomila M."/>
            <person name="Garcia-Valdes E."/>
        </authorList>
    </citation>
    <scope>NUCLEOTIDE SEQUENCE [LARGE SCALE GENOMIC DNA]</scope>
    <source>
        <strain evidence="1 2">R1b54</strain>
    </source>
</reference>
<protein>
    <submittedName>
        <fullName evidence="1">Phage tail protein</fullName>
    </submittedName>
</protein>
<evidence type="ECO:0000313" key="1">
    <source>
        <dbReference type="EMBL" id="MBS7660561.1"/>
    </source>
</evidence>
<organism evidence="1 2">
    <name type="scientific">Pseudomonas lalucatii</name>
    <dbReference type="NCBI Taxonomy" id="1424203"/>
    <lineage>
        <taxon>Bacteria</taxon>
        <taxon>Pseudomonadati</taxon>
        <taxon>Pseudomonadota</taxon>
        <taxon>Gammaproteobacteria</taxon>
        <taxon>Pseudomonadales</taxon>
        <taxon>Pseudomonadaceae</taxon>
        <taxon>Pseudomonas</taxon>
    </lineage>
</organism>
<sequence length="176" mass="19268">MNKPDSLRAHLLASVPELKHNPDRLLVFIDQGRIRSTATPGLSFEYGYSLNLILTDYAGHPDAVAVPLLAWLLVHQPELLLNQEKGKDAIAFEADVLANDKVDLSITLPLSERVIVKRQEDGSLSVTHAAEPPLTPYEDAGLIQLYANGELLAEWHNPGLEAVDLPPVHPGRRHGG</sequence>
<dbReference type="Pfam" id="PF06891">
    <property type="entry name" value="P2_Phage_GpR"/>
    <property type="match status" value="1"/>
</dbReference>
<keyword evidence="2" id="KW-1185">Reference proteome</keyword>
<comment type="caution">
    <text evidence="1">The sequence shown here is derived from an EMBL/GenBank/DDBJ whole genome shotgun (WGS) entry which is preliminary data.</text>
</comment>
<dbReference type="Proteomes" id="UP001196601">
    <property type="component" value="Unassembled WGS sequence"/>
</dbReference>
<accession>A0ABS5PVK1</accession>
<name>A0ABS5PVK1_9PSED</name>
<gene>
    <name evidence="1" type="ORF">I0D00_01165</name>
</gene>
<evidence type="ECO:0000313" key="2">
    <source>
        <dbReference type="Proteomes" id="UP001196601"/>
    </source>
</evidence>
<dbReference type="EMBL" id="JADPMV010000001">
    <property type="protein sequence ID" value="MBS7660561.1"/>
    <property type="molecule type" value="Genomic_DNA"/>
</dbReference>
<proteinExistence type="predicted"/>